<dbReference type="Gene3D" id="3.90.930.1">
    <property type="match status" value="1"/>
</dbReference>
<gene>
    <name evidence="1" type="ORF">E4P47_09115</name>
</gene>
<organism evidence="1 2">
    <name type="scientific">Porphyromonas levii</name>
    <dbReference type="NCBI Taxonomy" id="28114"/>
    <lineage>
        <taxon>Bacteria</taxon>
        <taxon>Pseudomonadati</taxon>
        <taxon>Bacteroidota</taxon>
        <taxon>Bacteroidia</taxon>
        <taxon>Bacteroidales</taxon>
        <taxon>Porphyromonadaceae</taxon>
        <taxon>Porphyromonas</taxon>
    </lineage>
</organism>
<dbReference type="EMBL" id="SPNC01000202">
    <property type="protein sequence ID" value="TFH94057.1"/>
    <property type="molecule type" value="Genomic_DNA"/>
</dbReference>
<feature type="non-terminal residue" evidence="1">
    <location>
        <position position="1"/>
    </location>
</feature>
<reference evidence="1 2" key="1">
    <citation type="submission" date="2019-03" db="EMBL/GenBank/DDBJ databases">
        <title>Porphyromonas levii Isolated from the Uterus of Dairy Cows.</title>
        <authorList>
            <person name="Francis A.M."/>
        </authorList>
    </citation>
    <scope>NUCLEOTIDE SEQUENCE [LARGE SCALE GENOMIC DNA]</scope>
    <source>
        <strain evidence="1 2">AF5678</strain>
    </source>
</reference>
<dbReference type="Pfam" id="PF07661">
    <property type="entry name" value="MORN_2"/>
    <property type="match status" value="3"/>
</dbReference>
<dbReference type="InterPro" id="IPR011652">
    <property type="entry name" value="MORN_2"/>
</dbReference>
<protein>
    <submittedName>
        <fullName evidence="1">Toxin-antitoxin system YwqK family antitoxin</fullName>
    </submittedName>
</protein>
<dbReference type="Proteomes" id="UP000297225">
    <property type="component" value="Unassembled WGS sequence"/>
</dbReference>
<proteinExistence type="predicted"/>
<keyword evidence="2" id="KW-1185">Reference proteome</keyword>
<evidence type="ECO:0000313" key="2">
    <source>
        <dbReference type="Proteomes" id="UP000297225"/>
    </source>
</evidence>
<sequence length="145" mass="17379">MERSNWRDDQKHGLCEHWHDNGRLMERSNWRDDQKHGLYERWHANGQLMERSNWRDDQKHGLYERWYDNGQLCSRENYKEGKKEGLCEILRLDMKVDSVICDMGKEVSRQVLNDFTPIKGGLQNEKKTGKHLNIPSLKRKRGRGL</sequence>
<dbReference type="SUPFAM" id="SSF82185">
    <property type="entry name" value="Histone H3 K4-specific methyltransferase SET7/9 N-terminal domain"/>
    <property type="match status" value="1"/>
</dbReference>
<accession>A0A4Y8WM72</accession>
<evidence type="ECO:0000313" key="1">
    <source>
        <dbReference type="EMBL" id="TFH94057.1"/>
    </source>
</evidence>
<name>A0A4Y8WM72_9PORP</name>
<dbReference type="RefSeq" id="WP_394365979.1">
    <property type="nucleotide sequence ID" value="NZ_SPNB01000015.1"/>
</dbReference>
<dbReference type="AlphaFoldDB" id="A0A4Y8WM72"/>
<comment type="caution">
    <text evidence="1">The sequence shown here is derived from an EMBL/GenBank/DDBJ whole genome shotgun (WGS) entry which is preliminary data.</text>
</comment>